<feature type="compositionally biased region" description="Pro residues" evidence="1">
    <location>
        <begin position="347"/>
        <end position="371"/>
    </location>
</feature>
<dbReference type="InterPro" id="IPR023346">
    <property type="entry name" value="Lysozyme-like_dom_sf"/>
</dbReference>
<reference evidence="4 5" key="1">
    <citation type="submission" date="2016-10" db="EMBL/GenBank/DDBJ databases">
        <authorList>
            <person name="de Groot N.N."/>
        </authorList>
    </citation>
    <scope>NUCLEOTIDE SEQUENCE [LARGE SCALE GENOMIC DNA]</scope>
    <source>
        <strain evidence="4 5">JCM 11308</strain>
    </source>
</reference>
<accession>A0A1G7CNR4</accession>
<dbReference type="PANTHER" id="PTHR30163">
    <property type="entry name" value="MEMBRANE-BOUND LYTIC MUREIN TRANSGLYCOSYLASE B"/>
    <property type="match status" value="1"/>
</dbReference>
<organism evidence="4 5">
    <name type="scientific">Rhodococcus tukisamuensis</name>
    <dbReference type="NCBI Taxonomy" id="168276"/>
    <lineage>
        <taxon>Bacteria</taxon>
        <taxon>Bacillati</taxon>
        <taxon>Actinomycetota</taxon>
        <taxon>Actinomycetes</taxon>
        <taxon>Mycobacteriales</taxon>
        <taxon>Nocardiaceae</taxon>
        <taxon>Rhodococcus</taxon>
    </lineage>
</organism>
<dbReference type="RefSeq" id="WP_072845988.1">
    <property type="nucleotide sequence ID" value="NZ_FNAB01000016.1"/>
</dbReference>
<dbReference type="Gene3D" id="1.10.530.10">
    <property type="match status" value="1"/>
</dbReference>
<dbReference type="Pfam" id="PF13406">
    <property type="entry name" value="SLT_2"/>
    <property type="match status" value="1"/>
</dbReference>
<evidence type="ECO:0000259" key="3">
    <source>
        <dbReference type="Pfam" id="PF13406"/>
    </source>
</evidence>
<evidence type="ECO:0000313" key="4">
    <source>
        <dbReference type="EMBL" id="SDE40420.1"/>
    </source>
</evidence>
<dbReference type="GO" id="GO:0008933">
    <property type="term" value="F:peptidoglycan lytic transglycosylase activity"/>
    <property type="evidence" value="ECO:0007669"/>
    <property type="project" value="TreeGrafter"/>
</dbReference>
<feature type="chain" id="PRO_5011472044" evidence="2">
    <location>
        <begin position="30"/>
        <end position="371"/>
    </location>
</feature>
<dbReference type="SUPFAM" id="SSF53955">
    <property type="entry name" value="Lysozyme-like"/>
    <property type="match status" value="1"/>
</dbReference>
<feature type="region of interest" description="Disordered" evidence="1">
    <location>
        <begin position="268"/>
        <end position="315"/>
    </location>
</feature>
<dbReference type="InterPro" id="IPR043426">
    <property type="entry name" value="MltB-like"/>
</dbReference>
<dbReference type="STRING" id="168276.SAMN05444580_11675"/>
<feature type="domain" description="Transglycosylase SLT" evidence="3">
    <location>
        <begin position="182"/>
        <end position="231"/>
    </location>
</feature>
<dbReference type="CDD" id="cd13399">
    <property type="entry name" value="Slt35-like"/>
    <property type="match status" value="1"/>
</dbReference>
<dbReference type="Proteomes" id="UP000199417">
    <property type="component" value="Unassembled WGS sequence"/>
</dbReference>
<protein>
    <submittedName>
        <fullName evidence="4">Membrane-bound lytic murein transglycosylase B</fullName>
    </submittedName>
</protein>
<feature type="compositionally biased region" description="Low complexity" evidence="1">
    <location>
        <begin position="268"/>
        <end position="290"/>
    </location>
</feature>
<dbReference type="InterPro" id="IPR031304">
    <property type="entry name" value="SLT_2"/>
</dbReference>
<dbReference type="PANTHER" id="PTHR30163:SF8">
    <property type="entry name" value="LYTIC MUREIN TRANSGLYCOSYLASE"/>
    <property type="match status" value="1"/>
</dbReference>
<sequence>MRIRGMATAAATVLVSLATAVSSAGAVNASDLATEPAPAPAVAAPTGTVGLIAPAPRPVRTPRAYTPPPPVRFELPPAVAEKLTPIPVSLSALGIPELVLGAYRAAEATMATQAPGCGVSWHLLAGIGRIESGHAGGGRTDATGTTVTGILGPTLDGTLAGNNVIADTDGGRLDGDPRHDRAVGPMQFIPGTWARYAADGNDDGVSDPNNVFDASLAAARYLCSGGLNLREPAQELKAVLRYNNSAAYASNVLAWSAAYAAGGTPTAGSIPDVTTEPATPVAPTKPADPARIGDHSPALDAAAPASPQAPAPAPLIPGLPALPELPCLIFCPPAPAPEGTPGAPAAAPGPPGAPAPAPGAPGAAPAPAPLP</sequence>
<evidence type="ECO:0000256" key="2">
    <source>
        <dbReference type="SAM" id="SignalP"/>
    </source>
</evidence>
<name>A0A1G7CNR4_9NOCA</name>
<evidence type="ECO:0000313" key="5">
    <source>
        <dbReference type="Proteomes" id="UP000199417"/>
    </source>
</evidence>
<feature type="signal peptide" evidence="2">
    <location>
        <begin position="1"/>
        <end position="29"/>
    </location>
</feature>
<dbReference type="AlphaFoldDB" id="A0A1G7CNR4"/>
<dbReference type="GO" id="GO:0009253">
    <property type="term" value="P:peptidoglycan catabolic process"/>
    <property type="evidence" value="ECO:0007669"/>
    <property type="project" value="TreeGrafter"/>
</dbReference>
<keyword evidence="2" id="KW-0732">Signal</keyword>
<gene>
    <name evidence="4" type="ORF">SAMN05444580_11675</name>
</gene>
<dbReference type="EMBL" id="FNAB01000016">
    <property type="protein sequence ID" value="SDE40420.1"/>
    <property type="molecule type" value="Genomic_DNA"/>
</dbReference>
<proteinExistence type="predicted"/>
<evidence type="ECO:0000256" key="1">
    <source>
        <dbReference type="SAM" id="MobiDB-lite"/>
    </source>
</evidence>
<keyword evidence="5" id="KW-1185">Reference proteome</keyword>
<feature type="region of interest" description="Disordered" evidence="1">
    <location>
        <begin position="333"/>
        <end position="371"/>
    </location>
</feature>